<feature type="compositionally biased region" description="Low complexity" evidence="1">
    <location>
        <begin position="164"/>
        <end position="182"/>
    </location>
</feature>
<dbReference type="EMBL" id="JASCZI010151104">
    <property type="protein sequence ID" value="MED6169426.1"/>
    <property type="molecule type" value="Genomic_DNA"/>
</dbReference>
<organism evidence="2 3">
    <name type="scientific">Stylosanthes scabra</name>
    <dbReference type="NCBI Taxonomy" id="79078"/>
    <lineage>
        <taxon>Eukaryota</taxon>
        <taxon>Viridiplantae</taxon>
        <taxon>Streptophyta</taxon>
        <taxon>Embryophyta</taxon>
        <taxon>Tracheophyta</taxon>
        <taxon>Spermatophyta</taxon>
        <taxon>Magnoliopsida</taxon>
        <taxon>eudicotyledons</taxon>
        <taxon>Gunneridae</taxon>
        <taxon>Pentapetalae</taxon>
        <taxon>rosids</taxon>
        <taxon>fabids</taxon>
        <taxon>Fabales</taxon>
        <taxon>Fabaceae</taxon>
        <taxon>Papilionoideae</taxon>
        <taxon>50 kb inversion clade</taxon>
        <taxon>dalbergioids sensu lato</taxon>
        <taxon>Dalbergieae</taxon>
        <taxon>Pterocarpus clade</taxon>
        <taxon>Stylosanthes</taxon>
    </lineage>
</organism>
<accession>A0ABU6V735</accession>
<feature type="region of interest" description="Disordered" evidence="1">
    <location>
        <begin position="90"/>
        <end position="111"/>
    </location>
</feature>
<evidence type="ECO:0000313" key="2">
    <source>
        <dbReference type="EMBL" id="MED6169426.1"/>
    </source>
</evidence>
<comment type="caution">
    <text evidence="2">The sequence shown here is derived from an EMBL/GenBank/DDBJ whole genome shotgun (WGS) entry which is preliminary data.</text>
</comment>
<dbReference type="Proteomes" id="UP001341840">
    <property type="component" value="Unassembled WGS sequence"/>
</dbReference>
<keyword evidence="3" id="KW-1185">Reference proteome</keyword>
<reference evidence="2 3" key="1">
    <citation type="journal article" date="2023" name="Plants (Basel)">
        <title>Bridging the Gap: Combining Genomics and Transcriptomics Approaches to Understand Stylosanthes scabra, an Orphan Legume from the Brazilian Caatinga.</title>
        <authorList>
            <person name="Ferreira-Neto J.R.C."/>
            <person name="da Silva M.D."/>
            <person name="Binneck E."/>
            <person name="de Melo N.F."/>
            <person name="da Silva R.H."/>
            <person name="de Melo A.L.T.M."/>
            <person name="Pandolfi V."/>
            <person name="Bustamante F.O."/>
            <person name="Brasileiro-Vidal A.C."/>
            <person name="Benko-Iseppon A.M."/>
        </authorList>
    </citation>
    <scope>NUCLEOTIDE SEQUENCE [LARGE SCALE GENOMIC DNA]</scope>
    <source>
        <tissue evidence="2">Leaves</tissue>
    </source>
</reference>
<sequence length="246" mass="27107">MTTIAKSNVSLKQTLQTHHHQPNPSLNSLFHALDPVSLILNPINNSVLPMSLTAQSFIIMEDMERGPRYQAYAELRERKLRMKYLRQQEREEEESEELVEPKQQLPTPPRKQVKFHQSGLRKSSPVSVSSLAQSVPDFSAVLRKENRKPVNALPSVMELTPPSKSYYSKGGVLSSSSRGSKSANAGEKKKGGGILMARKSYATMDELRNFTSATASAINGEGSRGGGARNNGGRVVGRTVLGYRQL</sequence>
<proteinExistence type="predicted"/>
<gene>
    <name evidence="2" type="ORF">PIB30_021227</name>
</gene>
<protein>
    <submittedName>
        <fullName evidence="2">Uncharacterized protein</fullName>
    </submittedName>
</protein>
<name>A0ABU6V735_9FABA</name>
<evidence type="ECO:0000313" key="3">
    <source>
        <dbReference type="Proteomes" id="UP001341840"/>
    </source>
</evidence>
<dbReference type="PANTHER" id="PTHR37708:SF2">
    <property type="entry name" value="HOMEOBOX HOX-B3-LIKE PROTEIN"/>
    <property type="match status" value="1"/>
</dbReference>
<feature type="region of interest" description="Disordered" evidence="1">
    <location>
        <begin position="164"/>
        <end position="191"/>
    </location>
</feature>
<evidence type="ECO:0000256" key="1">
    <source>
        <dbReference type="SAM" id="MobiDB-lite"/>
    </source>
</evidence>
<dbReference type="PANTHER" id="PTHR37708">
    <property type="entry name" value="HOMEOBOX HOX-B3-LIKE PROTEIN"/>
    <property type="match status" value="1"/>
</dbReference>